<dbReference type="InterPro" id="IPR036443">
    <property type="entry name" value="Znf_RanBP2_sf"/>
</dbReference>
<comment type="subunit">
    <text evidence="2">Component of the endosomal sorting complex required for transport II (ESCRT-II).</text>
</comment>
<dbReference type="EMBL" id="CP144102">
    <property type="protein sequence ID" value="WWC89383.1"/>
    <property type="molecule type" value="Genomic_DNA"/>
</dbReference>
<comment type="subcellular location">
    <subcellularLocation>
        <location evidence="2">Cytoplasm</location>
    </subcellularLocation>
    <subcellularLocation>
        <location evidence="2">Endosome</location>
    </subcellularLocation>
</comment>
<keyword evidence="2" id="KW-0967">Endosome</keyword>
<evidence type="ECO:0000256" key="1">
    <source>
        <dbReference type="ARBA" id="ARBA00009697"/>
    </source>
</evidence>
<dbReference type="SUPFAM" id="SSF50729">
    <property type="entry name" value="PH domain-like"/>
    <property type="match status" value="2"/>
</dbReference>
<dbReference type="GO" id="GO:0043328">
    <property type="term" value="P:protein transport to vacuole involved in ubiquitin-dependent protein catabolic process via the multivesicular body sorting pathway"/>
    <property type="evidence" value="ECO:0007669"/>
    <property type="project" value="UniProtKB-UniRule"/>
</dbReference>
<organism evidence="5 6">
    <name type="scientific">Kwoniella dendrophila CBS 6074</name>
    <dbReference type="NCBI Taxonomy" id="1295534"/>
    <lineage>
        <taxon>Eukaryota</taxon>
        <taxon>Fungi</taxon>
        <taxon>Dikarya</taxon>
        <taxon>Basidiomycota</taxon>
        <taxon>Agaricomycotina</taxon>
        <taxon>Tremellomycetes</taxon>
        <taxon>Tremellales</taxon>
        <taxon>Cryptococcaceae</taxon>
        <taxon>Kwoniella</taxon>
    </lineage>
</organism>
<evidence type="ECO:0000313" key="5">
    <source>
        <dbReference type="EMBL" id="WWC89383.1"/>
    </source>
</evidence>
<dbReference type="RefSeq" id="XP_066076146.1">
    <property type="nucleotide sequence ID" value="XM_066220049.1"/>
</dbReference>
<keyword evidence="6" id="KW-1185">Reference proteome</keyword>
<dbReference type="GO" id="GO:0000814">
    <property type="term" value="C:ESCRT II complex"/>
    <property type="evidence" value="ECO:0007669"/>
    <property type="project" value="UniProtKB-UniRule"/>
</dbReference>
<dbReference type="GeneID" id="91094976"/>
<dbReference type="Pfam" id="PF11605">
    <property type="entry name" value="Vps36_ESCRT-II"/>
    <property type="match status" value="1"/>
</dbReference>
<dbReference type="Pfam" id="PF04157">
    <property type="entry name" value="EAP30"/>
    <property type="match status" value="1"/>
</dbReference>
<dbReference type="GO" id="GO:0032266">
    <property type="term" value="F:phosphatidylinositol-3-phosphate binding"/>
    <property type="evidence" value="ECO:0007669"/>
    <property type="project" value="UniProtKB-UniRule"/>
</dbReference>
<dbReference type="Pfam" id="PF16988">
    <property type="entry name" value="Vps36-NZF-N"/>
    <property type="match status" value="1"/>
</dbReference>
<dbReference type="InterPro" id="IPR036388">
    <property type="entry name" value="WH-like_DNA-bd_sf"/>
</dbReference>
<reference evidence="5 6" key="1">
    <citation type="submission" date="2024-01" db="EMBL/GenBank/DDBJ databases">
        <title>Comparative genomics of Cryptococcus and Kwoniella reveals pathogenesis evolution and contrasting modes of karyotype evolution via chromosome fusion or intercentromeric recombination.</title>
        <authorList>
            <person name="Coelho M.A."/>
            <person name="David-Palma M."/>
            <person name="Shea T."/>
            <person name="Bowers K."/>
            <person name="McGinley-Smith S."/>
            <person name="Mohammad A.W."/>
            <person name="Gnirke A."/>
            <person name="Yurkov A.M."/>
            <person name="Nowrousian M."/>
            <person name="Sun S."/>
            <person name="Cuomo C.A."/>
            <person name="Heitman J."/>
        </authorList>
    </citation>
    <scope>NUCLEOTIDE SEQUENCE [LARGE SCALE GENOMIC DNA]</scope>
    <source>
        <strain evidence="5 6">CBS 6074</strain>
    </source>
</reference>
<dbReference type="InterPro" id="IPR031558">
    <property type="entry name" value="Vps36-NZF-N"/>
</dbReference>
<dbReference type="InterPro" id="IPR011993">
    <property type="entry name" value="PH-like_dom_sf"/>
</dbReference>
<dbReference type="Gene3D" id="2.30.30.380">
    <property type="entry name" value="Zn-finger domain of Sec23/24"/>
    <property type="match status" value="1"/>
</dbReference>
<dbReference type="InterPro" id="IPR021648">
    <property type="entry name" value="GLUE_dom"/>
</dbReference>
<dbReference type="AlphaFoldDB" id="A0AAX4JXX4"/>
<keyword evidence="2" id="KW-0963">Cytoplasm</keyword>
<evidence type="ECO:0000256" key="3">
    <source>
        <dbReference type="SAM" id="MobiDB-lite"/>
    </source>
</evidence>
<dbReference type="Gene3D" id="1.10.10.10">
    <property type="entry name" value="Winged helix-like DNA-binding domain superfamily/Winged helix DNA-binding domain"/>
    <property type="match status" value="1"/>
</dbReference>
<dbReference type="Gene3D" id="6.10.140.260">
    <property type="match status" value="1"/>
</dbReference>
<feature type="compositionally biased region" description="Low complexity" evidence="3">
    <location>
        <begin position="139"/>
        <end position="154"/>
    </location>
</feature>
<dbReference type="InterPro" id="IPR040608">
    <property type="entry name" value="Snf8/Vps36"/>
</dbReference>
<dbReference type="InterPro" id="IPR037855">
    <property type="entry name" value="Vps36"/>
</dbReference>
<evidence type="ECO:0000256" key="2">
    <source>
        <dbReference type="RuleBase" id="RU367095"/>
    </source>
</evidence>
<protein>
    <recommendedName>
        <fullName evidence="2">Vacuolar protein-sorting-associated protein 36</fullName>
    </recommendedName>
    <alternativeName>
        <fullName evidence="2">ESCRT-II complex subunit VPS36</fullName>
    </alternativeName>
</protein>
<name>A0AAX4JXX4_9TREE</name>
<accession>A0AAX4JXX4</accession>
<comment type="similarity">
    <text evidence="1 2">Belongs to the VPS36 family.</text>
</comment>
<gene>
    <name evidence="5" type="ORF">L201_004306</name>
</gene>
<sequence length="655" mass="71725">MNQRASSSRLPEGISADYWSTWTPIRQGASVPESLDKDLGEEWIGGWDSVGLYEGNNKVPSYQTLNVHLTNQRLILIPESSSNSSTSTPPCLQVQLRYARQTEFYAGFMRSSAKITLTLGLQQTSQAQQDISTSNDTPSNPSMSKSYDSSSSSNVGHSSNWTCNICGYVNPINHHSSDTYKPLPGSKCTLCGIPYSTSQLSVSASSTPSRSATPIPVKPLPSSKNVVDHVMTQPTPGITNEDGLISCPACTFLNSPLLPNCEICSTTLPKISNQISASTTKEGTTSTEQKGSTKTNLVRLSFRKGGEKEAYNRLKAVLSDKAWERGLVGSSSTIRKSITGDIDGGIDGLPNRSGGVGIDGILQKMDLNIKEQSNDISEAFKDLEILMLRAGEMVKLANSINSKLLSSSNNDTSEEETTMIKSTLVQLGLNQPAITKEMIKDEKKFHISLAKELGQLLTGKINDESNKQEGLMIGKNGKGVIALDEVWGLWMRARGVSLLPPSTLIAILPILPEYTSPSIQSLILPSSLNVLFTPNYSINSILLRTLNRLLPDFSTSKYENVEKSFTILEFSDYENLPIGLSKEFVEMLENYQSTHHQNQNQTLSNNNAHKSELSINNAFENNEVMGIVRDDQSNLSQGGVRWYRDIISTWPIGYI</sequence>
<dbReference type="PROSITE" id="PS51495">
    <property type="entry name" value="GLUE"/>
    <property type="match status" value="1"/>
</dbReference>
<dbReference type="Gene3D" id="2.30.29.30">
    <property type="entry name" value="Pleckstrin-homology domain (PH domain)/Phosphotyrosine-binding domain (PTB)"/>
    <property type="match status" value="1"/>
</dbReference>
<feature type="compositionally biased region" description="Polar residues" evidence="3">
    <location>
        <begin position="126"/>
        <end position="138"/>
    </location>
</feature>
<dbReference type="GO" id="GO:0043130">
    <property type="term" value="F:ubiquitin binding"/>
    <property type="evidence" value="ECO:0007669"/>
    <property type="project" value="UniProtKB-UniRule"/>
</dbReference>
<evidence type="ECO:0000259" key="4">
    <source>
        <dbReference type="PROSITE" id="PS51495"/>
    </source>
</evidence>
<dbReference type="SUPFAM" id="SSF90209">
    <property type="entry name" value="Ran binding protein zinc finger-like"/>
    <property type="match status" value="1"/>
</dbReference>
<evidence type="ECO:0000313" key="6">
    <source>
        <dbReference type="Proteomes" id="UP001355207"/>
    </source>
</evidence>
<dbReference type="Proteomes" id="UP001355207">
    <property type="component" value="Chromosome 5"/>
</dbReference>
<feature type="region of interest" description="Disordered" evidence="3">
    <location>
        <begin position="126"/>
        <end position="154"/>
    </location>
</feature>
<feature type="domain" description="GLUE N-terminal" evidence="4">
    <location>
        <begin position="25"/>
        <end position="330"/>
    </location>
</feature>
<proteinExistence type="inferred from homology"/>
<dbReference type="PANTHER" id="PTHR13128:SF12">
    <property type="entry name" value="VACUOLAR PROTEIN-SORTING-ASSOCIATED PROTEIN 36"/>
    <property type="match status" value="1"/>
</dbReference>
<dbReference type="GO" id="GO:0031902">
    <property type="term" value="C:late endosome membrane"/>
    <property type="evidence" value="ECO:0007669"/>
    <property type="project" value="UniProtKB-UniRule"/>
</dbReference>
<dbReference type="PANTHER" id="PTHR13128">
    <property type="entry name" value="VACUOLAR PROTEIN-SORTING-ASSOCIATED PROTEIN 36"/>
    <property type="match status" value="1"/>
</dbReference>
<keyword evidence="2" id="KW-0653">Protein transport</keyword>
<keyword evidence="2" id="KW-0813">Transport</keyword>
<comment type="function">
    <text evidence="2">Component of the ESCRT-II complex (endosomal sorting complex required for transport II), which is required for multivesicular body (MVB) formation and sorting of endosomal cargo proteins into MVBs.</text>
</comment>